<gene>
    <name evidence="1" type="ORF">PO382_24520</name>
</gene>
<accession>A0AAW6HNX0</accession>
<evidence type="ECO:0000313" key="2">
    <source>
        <dbReference type="Proteomes" id="UP001219389"/>
    </source>
</evidence>
<name>A0AAW6HNX0_BACOV</name>
<dbReference type="AlphaFoldDB" id="A0AAW6HNX0"/>
<dbReference type="EMBL" id="JAQNZF010000054">
    <property type="protein sequence ID" value="MDC2745362.1"/>
    <property type="molecule type" value="Genomic_DNA"/>
</dbReference>
<evidence type="ECO:0000313" key="1">
    <source>
        <dbReference type="EMBL" id="MDC2745362.1"/>
    </source>
</evidence>
<protein>
    <submittedName>
        <fullName evidence="1">Uncharacterized protein</fullName>
    </submittedName>
</protein>
<proteinExistence type="predicted"/>
<sequence length="70" mass="8109">MSNSIAANDIIQNIDDLLAEYPVDECINILQEVVKQIDVRIKDLVNIHNKNRKEVNNGFRKCTQRFTSLH</sequence>
<organism evidence="1 2">
    <name type="scientific">Bacteroides ovatus</name>
    <dbReference type="NCBI Taxonomy" id="28116"/>
    <lineage>
        <taxon>Bacteria</taxon>
        <taxon>Pseudomonadati</taxon>
        <taxon>Bacteroidota</taxon>
        <taxon>Bacteroidia</taxon>
        <taxon>Bacteroidales</taxon>
        <taxon>Bacteroidaceae</taxon>
        <taxon>Bacteroides</taxon>
    </lineage>
</organism>
<dbReference type="RefSeq" id="WP_138343974.1">
    <property type="nucleotide sequence ID" value="NZ_JAQNZD010000054.1"/>
</dbReference>
<comment type="caution">
    <text evidence="1">The sequence shown here is derived from an EMBL/GenBank/DDBJ whole genome shotgun (WGS) entry which is preliminary data.</text>
</comment>
<dbReference type="Proteomes" id="UP001219389">
    <property type="component" value="Unassembled WGS sequence"/>
</dbReference>
<reference evidence="1" key="1">
    <citation type="submission" date="2022-10" db="EMBL/GenBank/DDBJ databases">
        <title>Human gut microbiome strain richness.</title>
        <authorList>
            <person name="Chen-Liaw A."/>
        </authorList>
    </citation>
    <scope>NUCLEOTIDE SEQUENCE</scope>
    <source>
        <strain evidence="1">BSD2780120875st1_E1_BSD2780120875_150330</strain>
    </source>
</reference>